<dbReference type="EMBL" id="QHHQ01000008">
    <property type="protein sequence ID" value="RAH97619.1"/>
    <property type="molecule type" value="Genomic_DNA"/>
</dbReference>
<keyword evidence="2" id="KW-1185">Reference proteome</keyword>
<dbReference type="Proteomes" id="UP000249590">
    <property type="component" value="Unassembled WGS sequence"/>
</dbReference>
<evidence type="ECO:0000313" key="1">
    <source>
        <dbReference type="EMBL" id="RAH97619.1"/>
    </source>
</evidence>
<dbReference type="RefSeq" id="WP_111351415.1">
    <property type="nucleotide sequence ID" value="NZ_QHHQ01000008.1"/>
</dbReference>
<proteinExistence type="predicted"/>
<reference evidence="1 2" key="1">
    <citation type="submission" date="2018-05" db="EMBL/GenBank/DDBJ databases">
        <title>Acuticoccus sediminis sp. nov., isolated from deep-sea sediment of Indian Ocean.</title>
        <authorList>
            <person name="Liu X."/>
            <person name="Lai Q."/>
            <person name="Du Y."/>
            <person name="Sun F."/>
            <person name="Zhang X."/>
            <person name="Wang S."/>
            <person name="Shao Z."/>
        </authorList>
    </citation>
    <scope>NUCLEOTIDE SEQUENCE [LARGE SCALE GENOMIC DNA]</scope>
    <source>
        <strain evidence="1 2">PTG4-2</strain>
    </source>
</reference>
<comment type="caution">
    <text evidence="1">The sequence shown here is derived from an EMBL/GenBank/DDBJ whole genome shotgun (WGS) entry which is preliminary data.</text>
</comment>
<name>A0A8B2NFD0_9HYPH</name>
<protein>
    <submittedName>
        <fullName evidence="1">Uncharacterized protein</fullName>
    </submittedName>
</protein>
<evidence type="ECO:0000313" key="2">
    <source>
        <dbReference type="Proteomes" id="UP000249590"/>
    </source>
</evidence>
<organism evidence="1 2">
    <name type="scientific">Acuticoccus sediminis</name>
    <dbReference type="NCBI Taxonomy" id="2184697"/>
    <lineage>
        <taxon>Bacteria</taxon>
        <taxon>Pseudomonadati</taxon>
        <taxon>Pseudomonadota</taxon>
        <taxon>Alphaproteobacteria</taxon>
        <taxon>Hyphomicrobiales</taxon>
        <taxon>Amorphaceae</taxon>
        <taxon>Acuticoccus</taxon>
    </lineage>
</organism>
<accession>A0A8B2NFD0</accession>
<sequence length="80" mass="9491">MNMDPIYISEHFIDDEHTVALQYYTQDIDDVTPFRALNIGHRIDYTLPGETTTRLWHLKECTIKAIDNYYCVDVVLLEWP</sequence>
<gene>
    <name evidence="1" type="ORF">DLJ53_27580</name>
</gene>
<dbReference type="AlphaFoldDB" id="A0A8B2NFD0"/>